<keyword evidence="3" id="KW-1185">Reference proteome</keyword>
<evidence type="ECO:0000313" key="3">
    <source>
        <dbReference type="Proteomes" id="UP000774570"/>
    </source>
</evidence>
<evidence type="ECO:0008006" key="4">
    <source>
        <dbReference type="Google" id="ProtNLM"/>
    </source>
</evidence>
<reference evidence="2 3" key="1">
    <citation type="submission" date="2021-07" db="EMBL/GenBank/DDBJ databases">
        <title>Actinomadura sp. PM05-2 isolated from lichen.</title>
        <authorList>
            <person name="Somphong A."/>
            <person name="Phongsopitanun W."/>
            <person name="Tanasupawat S."/>
            <person name="Peongsungnone V."/>
        </authorList>
    </citation>
    <scope>NUCLEOTIDE SEQUENCE [LARGE SCALE GENOMIC DNA]</scope>
    <source>
        <strain evidence="2 3">PM05-2</strain>
    </source>
</reference>
<feature type="region of interest" description="Disordered" evidence="1">
    <location>
        <begin position="179"/>
        <end position="198"/>
    </location>
</feature>
<gene>
    <name evidence="2" type="ORF">K1Y72_01675</name>
</gene>
<protein>
    <recommendedName>
        <fullName evidence="4">Phosphodiesterase</fullName>
    </recommendedName>
</protein>
<accession>A0ABS7FL30</accession>
<dbReference type="InterPro" id="IPR020835">
    <property type="entry name" value="Catalase_sf"/>
</dbReference>
<name>A0ABS7FL30_9ACTN</name>
<sequence length="221" mass="23495">MLKESVVALFERGARLRGGRRVLHPRGRTYAATLRTSDAVAGIGGDGPREVVVRVSKGASTPGALPDVLGLALRVETGRGTVDLLFASSARPLGLRHLPVPRAFYTRGFYSTLVPYRVGGITQVLGLVPVDARRAPATAAGLDACVAEAPVDFVLVGAGALGRWRNLGLLRVLRPAEGERPDSYDPQLNSLPELHPAPPLRTIRSLAYAGSRRGRDEAAPR</sequence>
<evidence type="ECO:0000256" key="1">
    <source>
        <dbReference type="SAM" id="MobiDB-lite"/>
    </source>
</evidence>
<evidence type="ECO:0000313" key="2">
    <source>
        <dbReference type="EMBL" id="MBW8481061.1"/>
    </source>
</evidence>
<dbReference type="Proteomes" id="UP000774570">
    <property type="component" value="Unassembled WGS sequence"/>
</dbReference>
<comment type="caution">
    <text evidence="2">The sequence shown here is derived from an EMBL/GenBank/DDBJ whole genome shotgun (WGS) entry which is preliminary data.</text>
</comment>
<dbReference type="SUPFAM" id="SSF56634">
    <property type="entry name" value="Heme-dependent catalase-like"/>
    <property type="match status" value="1"/>
</dbReference>
<proteinExistence type="predicted"/>
<dbReference type="EMBL" id="JAIBOA010000001">
    <property type="protein sequence ID" value="MBW8481061.1"/>
    <property type="molecule type" value="Genomic_DNA"/>
</dbReference>
<organism evidence="2 3">
    <name type="scientific">Actinomadura parmotrematis</name>
    <dbReference type="NCBI Taxonomy" id="2864039"/>
    <lineage>
        <taxon>Bacteria</taxon>
        <taxon>Bacillati</taxon>
        <taxon>Actinomycetota</taxon>
        <taxon>Actinomycetes</taxon>
        <taxon>Streptosporangiales</taxon>
        <taxon>Thermomonosporaceae</taxon>
        <taxon>Actinomadura</taxon>
    </lineage>
</organism>
<dbReference type="RefSeq" id="WP_220162485.1">
    <property type="nucleotide sequence ID" value="NZ_JAIBOA010000001.1"/>
</dbReference>